<accession>A0A5D2WJK0</accession>
<dbReference type="GO" id="GO:0003887">
    <property type="term" value="F:DNA-directed DNA polymerase activity"/>
    <property type="evidence" value="ECO:0007669"/>
    <property type="project" value="TreeGrafter"/>
</dbReference>
<dbReference type="GO" id="GO:0000731">
    <property type="term" value="P:DNA synthesis involved in DNA repair"/>
    <property type="evidence" value="ECO:0007669"/>
    <property type="project" value="InterPro"/>
</dbReference>
<gene>
    <name evidence="2" type="ORF">E1A91_A13G181600v1</name>
</gene>
<dbReference type="InterPro" id="IPR007218">
    <property type="entry name" value="DNA_pol_delta_4"/>
</dbReference>
<dbReference type="Pfam" id="PF04081">
    <property type="entry name" value="DNA_pol_delta_4"/>
    <property type="match status" value="1"/>
</dbReference>
<evidence type="ECO:0000313" key="2">
    <source>
        <dbReference type="EMBL" id="TYJ01826.1"/>
    </source>
</evidence>
<keyword evidence="3" id="KW-1185">Reference proteome</keyword>
<proteinExistence type="predicted"/>
<feature type="region of interest" description="Disordered" evidence="1">
    <location>
        <begin position="1"/>
        <end position="35"/>
    </location>
</feature>
<sequence length="94" mass="10110">MATPSKNMKAFYKQKKKNPTGGISKSKSSKVTKPAATDIAQLPHGVSLDLKDDDIEEEEKALREFDMNMAYGPCIGITRLGSMGKSTKSGAKSS</sequence>
<dbReference type="Proteomes" id="UP000323597">
    <property type="component" value="Chromosome A13"/>
</dbReference>
<evidence type="ECO:0000256" key="1">
    <source>
        <dbReference type="SAM" id="MobiDB-lite"/>
    </source>
</evidence>
<organism evidence="2 3">
    <name type="scientific">Gossypium mustelinum</name>
    <name type="common">Cotton</name>
    <name type="synonym">Gossypium caicoense</name>
    <dbReference type="NCBI Taxonomy" id="34275"/>
    <lineage>
        <taxon>Eukaryota</taxon>
        <taxon>Viridiplantae</taxon>
        <taxon>Streptophyta</taxon>
        <taxon>Embryophyta</taxon>
        <taxon>Tracheophyta</taxon>
        <taxon>Spermatophyta</taxon>
        <taxon>Magnoliopsida</taxon>
        <taxon>eudicotyledons</taxon>
        <taxon>Gunneridae</taxon>
        <taxon>Pentapetalae</taxon>
        <taxon>rosids</taxon>
        <taxon>malvids</taxon>
        <taxon>Malvales</taxon>
        <taxon>Malvaceae</taxon>
        <taxon>Malvoideae</taxon>
        <taxon>Gossypium</taxon>
    </lineage>
</organism>
<dbReference type="PANTHER" id="PTHR14303">
    <property type="entry name" value="DNA POLYMERASE DELTA SUBUNIT 4"/>
    <property type="match status" value="1"/>
</dbReference>
<feature type="compositionally biased region" description="Polar residues" evidence="1">
    <location>
        <begin position="21"/>
        <end position="31"/>
    </location>
</feature>
<evidence type="ECO:0000313" key="3">
    <source>
        <dbReference type="Proteomes" id="UP000323597"/>
    </source>
</evidence>
<protein>
    <recommendedName>
        <fullName evidence="4">DNA polymerase delta subunit 4</fullName>
    </recommendedName>
</protein>
<dbReference type="GO" id="GO:0006261">
    <property type="term" value="P:DNA-templated DNA replication"/>
    <property type="evidence" value="ECO:0007669"/>
    <property type="project" value="TreeGrafter"/>
</dbReference>
<dbReference type="PANTHER" id="PTHR14303:SF0">
    <property type="entry name" value="DNA POLYMERASE DELTA SUBUNIT 4"/>
    <property type="match status" value="1"/>
</dbReference>
<dbReference type="AlphaFoldDB" id="A0A5D2WJK0"/>
<name>A0A5D2WJK0_GOSMU</name>
<dbReference type="GO" id="GO:0043625">
    <property type="term" value="C:delta DNA polymerase complex"/>
    <property type="evidence" value="ECO:0007669"/>
    <property type="project" value="TreeGrafter"/>
</dbReference>
<evidence type="ECO:0008006" key="4">
    <source>
        <dbReference type="Google" id="ProtNLM"/>
    </source>
</evidence>
<dbReference type="EMBL" id="CM017648">
    <property type="protein sequence ID" value="TYJ01826.1"/>
    <property type="molecule type" value="Genomic_DNA"/>
</dbReference>
<reference evidence="2 3" key="1">
    <citation type="submission" date="2019-07" db="EMBL/GenBank/DDBJ databases">
        <title>WGS assembly of Gossypium mustelinum.</title>
        <authorList>
            <person name="Chen Z.J."/>
            <person name="Sreedasyam A."/>
            <person name="Ando A."/>
            <person name="Song Q."/>
            <person name="De L."/>
            <person name="Hulse-Kemp A."/>
            <person name="Ding M."/>
            <person name="Ye W."/>
            <person name="Kirkbride R."/>
            <person name="Jenkins J."/>
            <person name="Plott C."/>
            <person name="Lovell J."/>
            <person name="Lin Y.-M."/>
            <person name="Vaughn R."/>
            <person name="Liu B."/>
            <person name="Li W."/>
            <person name="Simpson S."/>
            <person name="Scheffler B."/>
            <person name="Saski C."/>
            <person name="Grover C."/>
            <person name="Hu G."/>
            <person name="Conover J."/>
            <person name="Carlson J."/>
            <person name="Shu S."/>
            <person name="Boston L."/>
            <person name="Williams M."/>
            <person name="Peterson D."/>
            <person name="Mcgee K."/>
            <person name="Jones D."/>
            <person name="Wendel J."/>
            <person name="Stelly D."/>
            <person name="Grimwood J."/>
            <person name="Schmutz J."/>
        </authorList>
    </citation>
    <scope>NUCLEOTIDE SEQUENCE [LARGE SCALE GENOMIC DNA]</scope>
    <source>
        <strain evidence="2">1408120.09</strain>
    </source>
</reference>